<keyword evidence="2" id="KW-1185">Reference proteome</keyword>
<evidence type="ECO:0000313" key="2">
    <source>
        <dbReference type="Proteomes" id="UP000552587"/>
    </source>
</evidence>
<dbReference type="EMBL" id="JACHTE010000001">
    <property type="protein sequence ID" value="MBB1087096.1"/>
    <property type="molecule type" value="Genomic_DNA"/>
</dbReference>
<evidence type="ECO:0000313" key="1">
    <source>
        <dbReference type="EMBL" id="MBB1087096.1"/>
    </source>
</evidence>
<sequence>MSLSEFTRFLSQSPEPGVVDIVVDSTERDGAAVPVLVIGLYRPADGTSIAEAARMAYDNGDDGFFYDELELTDDCEDVEVAEFYPRWPHERDKGDAALMHALCEAIPRPADGNVRRTYLFHHVDDQPYLNVLTGKPFALRG</sequence>
<proteinExistence type="predicted"/>
<comment type="caution">
    <text evidence="1">The sequence shown here is derived from an EMBL/GenBank/DDBJ whole genome shotgun (WGS) entry which is preliminary data.</text>
</comment>
<organism evidence="1 2">
    <name type="scientific">Marilutibacter penaei</name>
    <dbReference type="NCBI Taxonomy" id="2759900"/>
    <lineage>
        <taxon>Bacteria</taxon>
        <taxon>Pseudomonadati</taxon>
        <taxon>Pseudomonadota</taxon>
        <taxon>Gammaproteobacteria</taxon>
        <taxon>Lysobacterales</taxon>
        <taxon>Lysobacteraceae</taxon>
        <taxon>Marilutibacter</taxon>
    </lineage>
</organism>
<dbReference type="RefSeq" id="WP_182667880.1">
    <property type="nucleotide sequence ID" value="NZ_JACHTE010000001.1"/>
</dbReference>
<dbReference type="Proteomes" id="UP000552587">
    <property type="component" value="Unassembled WGS sequence"/>
</dbReference>
<name>A0A7W3U188_9GAMM</name>
<protein>
    <submittedName>
        <fullName evidence="1">Uncharacterized protein</fullName>
    </submittedName>
</protein>
<accession>A0A7W3U188</accession>
<dbReference type="AlphaFoldDB" id="A0A7W3U188"/>
<reference evidence="1 2" key="1">
    <citation type="submission" date="2020-07" db="EMBL/GenBank/DDBJ databases">
        <authorList>
            <person name="Xu S."/>
            <person name="Li A."/>
        </authorList>
    </citation>
    <scope>NUCLEOTIDE SEQUENCE [LARGE SCALE GENOMIC DNA]</scope>
    <source>
        <strain evidence="1 2">SG-8</strain>
    </source>
</reference>
<gene>
    <name evidence="1" type="ORF">H4F99_01185</name>
</gene>